<name>A0AAW1UWA9_9CUCU</name>
<keyword evidence="8" id="KW-0040">ANK repeat</keyword>
<evidence type="ECO:0000256" key="5">
    <source>
        <dbReference type="ARBA" id="ARBA00022737"/>
    </source>
</evidence>
<feature type="coiled-coil region" evidence="11">
    <location>
        <begin position="17"/>
        <end position="44"/>
    </location>
</feature>
<dbReference type="GO" id="GO:0036503">
    <property type="term" value="P:ERAD pathway"/>
    <property type="evidence" value="ECO:0007669"/>
    <property type="project" value="TreeGrafter"/>
</dbReference>
<dbReference type="PROSITE" id="PS00028">
    <property type="entry name" value="ZINC_FINGER_C2H2_1"/>
    <property type="match status" value="1"/>
</dbReference>
<evidence type="ECO:0000256" key="8">
    <source>
        <dbReference type="ARBA" id="ARBA00023043"/>
    </source>
</evidence>
<keyword evidence="14" id="KW-1185">Reference proteome</keyword>
<dbReference type="Proteomes" id="UP001431783">
    <property type="component" value="Unassembled WGS sequence"/>
</dbReference>
<evidence type="ECO:0000256" key="1">
    <source>
        <dbReference type="ARBA" id="ARBA00004496"/>
    </source>
</evidence>
<evidence type="ECO:0000313" key="14">
    <source>
        <dbReference type="Proteomes" id="UP001431783"/>
    </source>
</evidence>
<protein>
    <recommendedName>
        <fullName evidence="12">VLRF1 domain-containing protein</fullName>
    </recommendedName>
</protein>
<dbReference type="GO" id="GO:0005737">
    <property type="term" value="C:cytoplasm"/>
    <property type="evidence" value="ECO:0007669"/>
    <property type="project" value="UniProtKB-SubCell"/>
</dbReference>
<evidence type="ECO:0000256" key="6">
    <source>
        <dbReference type="ARBA" id="ARBA00022759"/>
    </source>
</evidence>
<dbReference type="PANTHER" id="PTHR16036:SF2">
    <property type="entry name" value="TRNA ENDONUCLEASE ANKZF1"/>
    <property type="match status" value="1"/>
</dbReference>
<keyword evidence="9 11" id="KW-0175">Coiled coil</keyword>
<evidence type="ECO:0000256" key="11">
    <source>
        <dbReference type="SAM" id="Coils"/>
    </source>
</evidence>
<evidence type="ECO:0000256" key="2">
    <source>
        <dbReference type="ARBA" id="ARBA00009262"/>
    </source>
</evidence>
<dbReference type="GO" id="GO:0004519">
    <property type="term" value="F:endonuclease activity"/>
    <property type="evidence" value="ECO:0007669"/>
    <property type="project" value="UniProtKB-KW"/>
</dbReference>
<dbReference type="GO" id="GO:0016787">
    <property type="term" value="F:hydrolase activity"/>
    <property type="evidence" value="ECO:0007669"/>
    <property type="project" value="UniProtKB-KW"/>
</dbReference>
<gene>
    <name evidence="13" type="ORF">WA026_000071</name>
</gene>
<dbReference type="PROSITE" id="PS52044">
    <property type="entry name" value="VLRF1"/>
    <property type="match status" value="1"/>
</dbReference>
<evidence type="ECO:0000256" key="4">
    <source>
        <dbReference type="ARBA" id="ARBA00022722"/>
    </source>
</evidence>
<evidence type="ECO:0000313" key="13">
    <source>
        <dbReference type="EMBL" id="KAK9887756.1"/>
    </source>
</evidence>
<dbReference type="Pfam" id="PF18826">
    <property type="entry name" value="bVLRF1"/>
    <property type="match status" value="1"/>
</dbReference>
<evidence type="ECO:0000256" key="9">
    <source>
        <dbReference type="ARBA" id="ARBA00023054"/>
    </source>
</evidence>
<proteinExistence type="inferred from homology"/>
<keyword evidence="4" id="KW-0540">Nuclease</keyword>
<keyword evidence="6" id="KW-0255">Endonuclease</keyword>
<organism evidence="13 14">
    <name type="scientific">Henosepilachna vigintioctopunctata</name>
    <dbReference type="NCBI Taxonomy" id="420089"/>
    <lineage>
        <taxon>Eukaryota</taxon>
        <taxon>Metazoa</taxon>
        <taxon>Ecdysozoa</taxon>
        <taxon>Arthropoda</taxon>
        <taxon>Hexapoda</taxon>
        <taxon>Insecta</taxon>
        <taxon>Pterygota</taxon>
        <taxon>Neoptera</taxon>
        <taxon>Endopterygota</taxon>
        <taxon>Coleoptera</taxon>
        <taxon>Polyphaga</taxon>
        <taxon>Cucujiformia</taxon>
        <taxon>Coccinelloidea</taxon>
        <taxon>Coccinellidae</taxon>
        <taxon>Epilachninae</taxon>
        <taxon>Epilachnini</taxon>
        <taxon>Henosepilachna</taxon>
    </lineage>
</organism>
<comment type="domain">
    <text evidence="10">The VLRF1 domain mediates binding to the 60S ribosomal subunit.</text>
</comment>
<dbReference type="PANTHER" id="PTHR16036">
    <property type="entry name" value="ANKYRIN REPEAT AND ZINC FINGER DOMAIN-CONTAINING PROTEIN 1"/>
    <property type="match status" value="1"/>
</dbReference>
<comment type="similarity">
    <text evidence="2 10">Belongs to the ANKZF1/VMS1 family.</text>
</comment>
<dbReference type="AlphaFoldDB" id="A0AAW1UWA9"/>
<keyword evidence="5" id="KW-0677">Repeat</keyword>
<evidence type="ECO:0000256" key="7">
    <source>
        <dbReference type="ARBA" id="ARBA00022801"/>
    </source>
</evidence>
<feature type="domain" description="VLRF1" evidence="12">
    <location>
        <begin position="162"/>
        <end position="207"/>
    </location>
</feature>
<dbReference type="EMBL" id="JARQZJ010000121">
    <property type="protein sequence ID" value="KAK9887756.1"/>
    <property type="molecule type" value="Genomic_DNA"/>
</dbReference>
<evidence type="ECO:0000259" key="12">
    <source>
        <dbReference type="PROSITE" id="PS52044"/>
    </source>
</evidence>
<evidence type="ECO:0000256" key="3">
    <source>
        <dbReference type="ARBA" id="ARBA00022490"/>
    </source>
</evidence>
<accession>A0AAW1UWA9</accession>
<reference evidence="13 14" key="1">
    <citation type="submission" date="2023-03" db="EMBL/GenBank/DDBJ databases">
        <title>Genome insight into feeding habits of ladybird beetles.</title>
        <authorList>
            <person name="Li H.-S."/>
            <person name="Huang Y.-H."/>
            <person name="Pang H."/>
        </authorList>
    </citation>
    <scope>NUCLEOTIDE SEQUENCE [LARGE SCALE GENOMIC DNA]</scope>
    <source>
        <strain evidence="13">SYSU_2023b</strain>
        <tissue evidence="13">Whole body</tissue>
    </source>
</reference>
<dbReference type="InterPro" id="IPR041175">
    <property type="entry name" value="VLRF1/Vms1"/>
</dbReference>
<dbReference type="InterPro" id="IPR013087">
    <property type="entry name" value="Znf_C2H2_type"/>
</dbReference>
<dbReference type="InterPro" id="IPR047139">
    <property type="entry name" value="ANKZ1/VMS1"/>
</dbReference>
<keyword evidence="7" id="KW-0378">Hydrolase</keyword>
<sequence length="207" mass="23784">MEVLNVFEKKFEDIIRKEIKSVLLENTEENVDKATEKLWESQTMNSMSCSYCRIDFSDVTTQREHYKLDWHRFNLKQSLLGKTPITEQEFNVKNGNDDISSISGSDSEKEDTLDSFATAQGKIFLQNGEGHTFSLHKCLIFNKKDEIDEKVLLNRLNECCVRNKQWTVFMLGGGHFAGAVFKGNDPILHKTFHCYTVRQGQGGFTVL</sequence>
<evidence type="ECO:0000256" key="10">
    <source>
        <dbReference type="PROSITE-ProRule" id="PRU01389"/>
    </source>
</evidence>
<comment type="subcellular location">
    <subcellularLocation>
        <location evidence="1">Cytoplasm</location>
    </subcellularLocation>
</comment>
<comment type="caution">
    <text evidence="13">The sequence shown here is derived from an EMBL/GenBank/DDBJ whole genome shotgun (WGS) entry which is preliminary data.</text>
</comment>
<comment type="caution">
    <text evidence="10">Lacks conserved residue(s) required for the propagation of feature annotation.</text>
</comment>
<keyword evidence="3 10" id="KW-0963">Cytoplasm</keyword>